<evidence type="ECO:0000313" key="3">
    <source>
        <dbReference type="EMBL" id="CAK9103414.1"/>
    </source>
</evidence>
<keyword evidence="4" id="KW-1185">Reference proteome</keyword>
<evidence type="ECO:0000256" key="1">
    <source>
        <dbReference type="ARBA" id="ARBA00010271"/>
    </source>
</evidence>
<organism evidence="3 4">
    <name type="scientific">Durusdinium trenchii</name>
    <dbReference type="NCBI Taxonomy" id="1381693"/>
    <lineage>
        <taxon>Eukaryota</taxon>
        <taxon>Sar</taxon>
        <taxon>Alveolata</taxon>
        <taxon>Dinophyceae</taxon>
        <taxon>Suessiales</taxon>
        <taxon>Symbiodiniaceae</taxon>
        <taxon>Durusdinium</taxon>
    </lineage>
</organism>
<comment type="similarity">
    <text evidence="1">Belongs to the glycosyltransferase 47 family.</text>
</comment>
<name>A0ABP0RTT0_9DINO</name>
<dbReference type="InterPro" id="IPR040911">
    <property type="entry name" value="Exostosin_GT47"/>
</dbReference>
<dbReference type="Proteomes" id="UP001642464">
    <property type="component" value="Unassembled WGS sequence"/>
</dbReference>
<gene>
    <name evidence="3" type="ORF">SCF082_LOCUS48306</name>
</gene>
<evidence type="ECO:0000259" key="2">
    <source>
        <dbReference type="Pfam" id="PF03016"/>
    </source>
</evidence>
<dbReference type="InterPro" id="IPR004263">
    <property type="entry name" value="Exostosin"/>
</dbReference>
<reference evidence="3 4" key="1">
    <citation type="submission" date="2024-02" db="EMBL/GenBank/DDBJ databases">
        <authorList>
            <person name="Chen Y."/>
            <person name="Shah S."/>
            <person name="Dougan E. K."/>
            <person name="Thang M."/>
            <person name="Chan C."/>
        </authorList>
    </citation>
    <scope>NUCLEOTIDE SEQUENCE [LARGE SCALE GENOMIC DNA]</scope>
</reference>
<dbReference type="EMBL" id="CAXAMM010042173">
    <property type="protein sequence ID" value="CAK9103414.1"/>
    <property type="molecule type" value="Genomic_DNA"/>
</dbReference>
<comment type="caution">
    <text evidence="3">The sequence shown here is derived from an EMBL/GenBank/DDBJ whole genome shotgun (WGS) entry which is preliminary data.</text>
</comment>
<protein>
    <submittedName>
        <fullName evidence="3">Probable glucuronoxylan glucuronosyltransferase F8H (FRA8 homolog) (Protein FRAGILE FIBER 8 homolog)</fullName>
    </submittedName>
</protein>
<dbReference type="PANTHER" id="PTHR11062">
    <property type="entry name" value="EXOSTOSIN HEPARAN SULFATE GLYCOSYLTRANSFERASE -RELATED"/>
    <property type="match status" value="1"/>
</dbReference>
<proteinExistence type="inferred from homology"/>
<dbReference type="Pfam" id="PF03016">
    <property type="entry name" value="Exostosin_GT47"/>
    <property type="match status" value="1"/>
</dbReference>
<evidence type="ECO:0000313" key="4">
    <source>
        <dbReference type="Proteomes" id="UP001642464"/>
    </source>
</evidence>
<feature type="domain" description="Exostosin GT47" evidence="2">
    <location>
        <begin position="40"/>
        <end position="354"/>
    </location>
</feature>
<accession>A0ABP0RTT0</accession>
<sequence length="646" mass="72758">MLKVWPWAIVQVHVLLSQKLPEPLPLFQKLPEPRLSDYDGLNIFIYNLPNRFHADVHQKVERAAYEAGSNCDWMRSACTETAAVQGWSIKRQLGMEVIVLRKLLASPRHVPAEEADLFVVPALIGTNCAAGTYNSNCITPADHIQQELLLHLPHYNAETRHRHVFLASLDKRSLPIEIQAQPLLVSMGASYGDHPGHFVVPPSVTDVELQPGAVLGGERDILFFMAMVPNNPIRMEIYNQLESIKGSKVVLQTFSRTDTSSLPTAKQIGATMRRSVFCICPPAENTAAGTKRLYDAILSGCIPVVIRFPTIWGSGVSWWRVDGAPLEWAMPFPSKIDWHRLVVEVPEDELLKNSGLLFSCFTTNIEDKQKYLMEVRELLLYDLAGGHRDAFSLLLEGLRMALPRLYKASWVRPLVCEPVRVIEDTSHGKAVKGWSNSFGQISCDALEFWQRPSKLWLQEQEATRLEDGNLSVSPIMLSYFVFNASMSLGSSGHLATYVHRSFSLRPDLEHHAMSKFAPFLTCVTPEFPKALHFLNASAVQKSQSYQDLTGCRAGPQPRPTDHQVTGNAWPPFLQIVFPVCQVKDLEDLQHLSHEIQELWDEMRPDARSPRESFQVVAYKTCVDGTHGTPLDLSQLARVILVLWRHR</sequence>